<comment type="caution">
    <text evidence="1">The sequence shown here is derived from an EMBL/GenBank/DDBJ whole genome shotgun (WGS) entry which is preliminary data.</text>
</comment>
<name>A0ABT7X1Y5_9BACE</name>
<gene>
    <name evidence="1" type="ORF">QVO10_01475</name>
</gene>
<evidence type="ECO:0000313" key="2">
    <source>
        <dbReference type="Proteomes" id="UP001167871"/>
    </source>
</evidence>
<organism evidence="1 2">
    <name type="scientific">Bacteroides gallinaceum</name>
    <dbReference type="NCBI Taxonomy" id="1462571"/>
    <lineage>
        <taxon>Bacteria</taxon>
        <taxon>Pseudomonadati</taxon>
        <taxon>Bacteroidota</taxon>
        <taxon>Bacteroidia</taxon>
        <taxon>Bacteroidales</taxon>
        <taxon>Bacteroidaceae</taxon>
        <taxon>Bacteroides</taxon>
    </lineage>
</organism>
<keyword evidence="2" id="KW-1185">Reference proteome</keyword>
<dbReference type="Proteomes" id="UP001167871">
    <property type="component" value="Unassembled WGS sequence"/>
</dbReference>
<reference evidence="1" key="1">
    <citation type="submission" date="2023-06" db="EMBL/GenBank/DDBJ databases">
        <authorList>
            <person name="Zeman M."/>
            <person name="Kubasova T."/>
            <person name="Jahodarova E."/>
            <person name="Nykrynova M."/>
            <person name="Rychlik I."/>
        </authorList>
    </citation>
    <scope>NUCLEOTIDE SEQUENCE</scope>
    <source>
        <strain evidence="1">84_SSukc20</strain>
    </source>
</reference>
<sequence length="406" mass="46940">MTRNELYKKMFEAAISEAGISDPALTTIKDDVDLYKFQTAYASFEANLSADKSYLKGFVKAIAEYSQNDNMDDDVNSVYTASLHQVEPCRKIHLHNLCSVSSYAMVLTSDCLYQKNKGGTLNGCWNVVEKIWCHIETGDLNKSDFFNFLRNKKDTHYYILKVAGIVSDAWRVYSEAYFRKAINETIPIPDELNFTDIPIEPTILPDWNSPYEQYHDSFNIIADMKRSSDLLTRFLKMYQVLELFTFRLKLVPLAQGQATRNSFVSNVRKTVNNFNELDSLKELFKEIFKDIHKTDVKDDIDPPQAVSIELWQYINGKLTANSKKILDVNAISDESTLAKLVYKIRCCIVHSKESEMHFTPENIEEYKELIPVMAILIKVIQKEIVNVINDHNRNKLEFTDNKMMLY</sequence>
<dbReference type="RefSeq" id="WP_301638907.1">
    <property type="nucleotide sequence ID" value="NZ_JAUEII010000002.1"/>
</dbReference>
<reference evidence="1" key="2">
    <citation type="submission" date="2024-05" db="EMBL/GenBank/DDBJ databases">
        <title>Identification and characterization of horizontal gene transfer across gut microbiota members of farm animals based on homology search.</title>
        <authorList>
            <person name="Schwarzerova J."/>
            <person name="Nykrynova M."/>
            <person name="Jureckova K."/>
            <person name="Cejkova D."/>
            <person name="Rychlik I."/>
        </authorList>
    </citation>
    <scope>NUCLEOTIDE SEQUENCE</scope>
    <source>
        <strain evidence="1">84_SSukc20</strain>
    </source>
</reference>
<evidence type="ECO:0008006" key="3">
    <source>
        <dbReference type="Google" id="ProtNLM"/>
    </source>
</evidence>
<dbReference type="EMBL" id="JAUEII010000002">
    <property type="protein sequence ID" value="MDN0048067.1"/>
    <property type="molecule type" value="Genomic_DNA"/>
</dbReference>
<protein>
    <recommendedName>
        <fullName evidence="3">Apea-like HEPN domain-containing protein</fullName>
    </recommendedName>
</protein>
<accession>A0ABT7X1Y5</accession>
<evidence type="ECO:0000313" key="1">
    <source>
        <dbReference type="EMBL" id="MDN0048067.1"/>
    </source>
</evidence>
<proteinExistence type="predicted"/>